<keyword evidence="4" id="KW-0408">Iron</keyword>
<evidence type="ECO:0000313" key="8">
    <source>
        <dbReference type="EMBL" id="RTZ18307.1"/>
    </source>
</evidence>
<evidence type="ECO:0000259" key="7">
    <source>
        <dbReference type="PROSITE" id="PS51296"/>
    </source>
</evidence>
<keyword evidence="2" id="KW-0479">Metal-binding</keyword>
<dbReference type="AlphaFoldDB" id="A0A432D323"/>
<dbReference type="GO" id="GO:0046872">
    <property type="term" value="F:metal ion binding"/>
    <property type="evidence" value="ECO:0007669"/>
    <property type="project" value="UniProtKB-KW"/>
</dbReference>
<keyword evidence="3" id="KW-0560">Oxidoreductase</keyword>
<evidence type="ECO:0000256" key="3">
    <source>
        <dbReference type="ARBA" id="ARBA00023002"/>
    </source>
</evidence>
<feature type="domain" description="Rieske" evidence="7">
    <location>
        <begin position="7"/>
        <end position="107"/>
    </location>
</feature>
<name>A0A432D323_9VIBR</name>
<dbReference type="Proteomes" id="UP000268973">
    <property type="component" value="Unassembled WGS sequence"/>
</dbReference>
<protein>
    <submittedName>
        <fullName evidence="8">Nitrite reductase small subunit NirD</fullName>
    </submittedName>
</protein>
<sequence length="108" mass="11904">MDIKEKVKVCDLSDLPPYQGRAAIISGEQVALFNVPNIGVYAVQNWDPIGKAHVMSRGIVGDVNGHLCVASPLYKQHFRLDNGECIERPENRLKCWKVDVESGAVVVS</sequence>
<dbReference type="InterPro" id="IPR036922">
    <property type="entry name" value="Rieske_2Fe-2S_sf"/>
</dbReference>
<evidence type="ECO:0000256" key="5">
    <source>
        <dbReference type="ARBA" id="ARBA00023014"/>
    </source>
</evidence>
<dbReference type="InterPro" id="IPR017881">
    <property type="entry name" value="NirD"/>
</dbReference>
<dbReference type="Gene3D" id="2.102.10.10">
    <property type="entry name" value="Rieske [2Fe-2S] iron-sulphur domain"/>
    <property type="match status" value="1"/>
</dbReference>
<dbReference type="PROSITE" id="PS51300">
    <property type="entry name" value="NIRD"/>
    <property type="match status" value="1"/>
</dbReference>
<evidence type="ECO:0000256" key="1">
    <source>
        <dbReference type="ARBA" id="ARBA00022714"/>
    </source>
</evidence>
<gene>
    <name evidence="8" type="primary">nirD</name>
    <name evidence="8" type="ORF">EJ063_05855</name>
</gene>
<accession>A0A432D323</accession>
<dbReference type="InterPro" id="IPR012748">
    <property type="entry name" value="Rieske-like_NirD"/>
</dbReference>
<dbReference type="RefSeq" id="WP_126573052.1">
    <property type="nucleotide sequence ID" value="NZ_RXZH01000001.1"/>
</dbReference>
<dbReference type="CDD" id="cd03529">
    <property type="entry name" value="Rieske_NirD"/>
    <property type="match status" value="1"/>
</dbReference>
<proteinExistence type="predicted"/>
<dbReference type="Pfam" id="PF13806">
    <property type="entry name" value="Rieske_2"/>
    <property type="match status" value="1"/>
</dbReference>
<dbReference type="OrthoDB" id="516687at2"/>
<comment type="caution">
    <text evidence="8">The sequence shown here is derived from an EMBL/GenBank/DDBJ whole genome shotgun (WGS) entry which is preliminary data.</text>
</comment>
<dbReference type="EMBL" id="RXZH01000001">
    <property type="protein sequence ID" value="RTZ18307.1"/>
    <property type="molecule type" value="Genomic_DNA"/>
</dbReference>
<evidence type="ECO:0000313" key="9">
    <source>
        <dbReference type="Proteomes" id="UP000268973"/>
    </source>
</evidence>
<organism evidence="8 9">
    <name type="scientific">Vibrio aquaticus</name>
    <dbReference type="NCBI Taxonomy" id="2496559"/>
    <lineage>
        <taxon>Bacteria</taxon>
        <taxon>Pseudomonadati</taxon>
        <taxon>Pseudomonadota</taxon>
        <taxon>Gammaproteobacteria</taxon>
        <taxon>Vibrionales</taxon>
        <taxon>Vibrionaceae</taxon>
        <taxon>Vibrio</taxon>
    </lineage>
</organism>
<dbReference type="SUPFAM" id="SSF50022">
    <property type="entry name" value="ISP domain"/>
    <property type="match status" value="1"/>
</dbReference>
<keyword evidence="5" id="KW-0411">Iron-sulfur</keyword>
<dbReference type="GO" id="GO:0051537">
    <property type="term" value="F:2 iron, 2 sulfur cluster binding"/>
    <property type="evidence" value="ECO:0007669"/>
    <property type="project" value="UniProtKB-KW"/>
</dbReference>
<evidence type="ECO:0000256" key="4">
    <source>
        <dbReference type="ARBA" id="ARBA00023004"/>
    </source>
</evidence>
<dbReference type="GO" id="GO:0042128">
    <property type="term" value="P:nitrate assimilation"/>
    <property type="evidence" value="ECO:0007669"/>
    <property type="project" value="UniProtKB-KW"/>
</dbReference>
<dbReference type="GO" id="GO:0008942">
    <property type="term" value="F:nitrite reductase [NAD(P)H] activity"/>
    <property type="evidence" value="ECO:0007669"/>
    <property type="project" value="InterPro"/>
</dbReference>
<dbReference type="PROSITE" id="PS51296">
    <property type="entry name" value="RIESKE"/>
    <property type="match status" value="1"/>
</dbReference>
<keyword evidence="6" id="KW-0534">Nitrate assimilation</keyword>
<dbReference type="PANTHER" id="PTHR40562:SF1">
    <property type="entry name" value="NITRITE REDUCTASE (NADH) SMALL SUBUNIT"/>
    <property type="match status" value="1"/>
</dbReference>
<reference evidence="8 9" key="1">
    <citation type="submission" date="2018-12" db="EMBL/GenBank/DDBJ databases">
        <title>Vibrio sp. isolated from China Sea.</title>
        <authorList>
            <person name="Li Y."/>
        </authorList>
    </citation>
    <scope>NUCLEOTIDE SEQUENCE [LARGE SCALE GENOMIC DNA]</scope>
    <source>
        <strain evidence="8 9">BEI207</strain>
    </source>
</reference>
<evidence type="ECO:0000256" key="6">
    <source>
        <dbReference type="ARBA" id="ARBA00023063"/>
    </source>
</evidence>
<keyword evidence="9" id="KW-1185">Reference proteome</keyword>
<evidence type="ECO:0000256" key="2">
    <source>
        <dbReference type="ARBA" id="ARBA00022723"/>
    </source>
</evidence>
<keyword evidence="1" id="KW-0001">2Fe-2S</keyword>
<dbReference type="NCBIfam" id="TIGR02378">
    <property type="entry name" value="nirD_assim_sml"/>
    <property type="match status" value="1"/>
</dbReference>
<dbReference type="InterPro" id="IPR017941">
    <property type="entry name" value="Rieske_2Fe-2S"/>
</dbReference>
<dbReference type="PANTHER" id="PTHR40562">
    <property type="match status" value="1"/>
</dbReference>